<dbReference type="EMBL" id="BLAE01000057">
    <property type="protein sequence ID" value="GES14344.1"/>
    <property type="molecule type" value="Genomic_DNA"/>
</dbReference>
<comment type="caution">
    <text evidence="2">The sequence shown here is derived from an EMBL/GenBank/DDBJ whole genome shotgun (WGS) entry which is preliminary data.</text>
</comment>
<keyword evidence="3" id="KW-1185">Reference proteome</keyword>
<proteinExistence type="predicted"/>
<dbReference type="OrthoDB" id="7949713at2"/>
<keyword evidence="1" id="KW-0732">Signal</keyword>
<dbReference type="Proteomes" id="UP000331127">
    <property type="component" value="Unassembled WGS sequence"/>
</dbReference>
<dbReference type="AlphaFoldDB" id="A0A5M3WZF2"/>
<reference evidence="2 3" key="1">
    <citation type="submission" date="2019-10" db="EMBL/GenBank/DDBJ databases">
        <title>Whole genome shotgun sequence of Acrocarpospora macrocephala NBRC 16266.</title>
        <authorList>
            <person name="Ichikawa N."/>
            <person name="Kimura A."/>
            <person name="Kitahashi Y."/>
            <person name="Komaki H."/>
            <person name="Oguchi A."/>
        </authorList>
    </citation>
    <scope>NUCLEOTIDE SEQUENCE [LARGE SCALE GENOMIC DNA]</scope>
    <source>
        <strain evidence="2 3">NBRC 16266</strain>
    </source>
</reference>
<accession>A0A5M3WZF2</accession>
<dbReference type="RefSeq" id="WP_155359524.1">
    <property type="nucleotide sequence ID" value="NZ_BAAAHL010000076.1"/>
</dbReference>
<organism evidence="2 3">
    <name type="scientific">Acrocarpospora macrocephala</name>
    <dbReference type="NCBI Taxonomy" id="150177"/>
    <lineage>
        <taxon>Bacteria</taxon>
        <taxon>Bacillati</taxon>
        <taxon>Actinomycetota</taxon>
        <taxon>Actinomycetes</taxon>
        <taxon>Streptosporangiales</taxon>
        <taxon>Streptosporangiaceae</taxon>
        <taxon>Acrocarpospora</taxon>
    </lineage>
</organism>
<evidence type="ECO:0000313" key="3">
    <source>
        <dbReference type="Proteomes" id="UP000331127"/>
    </source>
</evidence>
<name>A0A5M3WZF2_9ACTN</name>
<feature type="signal peptide" evidence="1">
    <location>
        <begin position="1"/>
        <end position="24"/>
    </location>
</feature>
<protein>
    <submittedName>
        <fullName evidence="2">Uncharacterized protein</fullName>
    </submittedName>
</protein>
<evidence type="ECO:0000256" key="1">
    <source>
        <dbReference type="SAM" id="SignalP"/>
    </source>
</evidence>
<gene>
    <name evidence="2" type="ORF">Amac_079410</name>
</gene>
<sequence>MSSSTIRNAILAATVLAAVVGGNAATPPAPTVEDGKAFTTCMRSQGLPDFPEVAVSSDGLINLNIKGDRVDVLSARYGAAVKACEPLLPAGAELPGAPAAPSAPSLPS</sequence>
<feature type="chain" id="PRO_5024364226" evidence="1">
    <location>
        <begin position="25"/>
        <end position="108"/>
    </location>
</feature>
<evidence type="ECO:0000313" key="2">
    <source>
        <dbReference type="EMBL" id="GES14344.1"/>
    </source>
</evidence>